<evidence type="ECO:0000259" key="2">
    <source>
        <dbReference type="Pfam" id="PF18962"/>
    </source>
</evidence>
<keyword evidence="4" id="KW-1185">Reference proteome</keyword>
<dbReference type="OrthoDB" id="963292at2"/>
<evidence type="ECO:0000256" key="1">
    <source>
        <dbReference type="SAM" id="MobiDB-lite"/>
    </source>
</evidence>
<feature type="region of interest" description="Disordered" evidence="1">
    <location>
        <begin position="171"/>
        <end position="217"/>
    </location>
</feature>
<gene>
    <name evidence="3" type="ORF">EHT87_20920</name>
</gene>
<dbReference type="AlphaFoldDB" id="A0A3P1CH48"/>
<dbReference type="EMBL" id="RQJP01000004">
    <property type="protein sequence ID" value="RRB12652.1"/>
    <property type="molecule type" value="Genomic_DNA"/>
</dbReference>
<protein>
    <submittedName>
        <fullName evidence="3">T9SS C-terminal target domain-containing protein</fullName>
    </submittedName>
</protein>
<dbReference type="Pfam" id="PF18962">
    <property type="entry name" value="Por_Secre_tail"/>
    <property type="match status" value="1"/>
</dbReference>
<proteinExistence type="predicted"/>
<accession>A0A3P1CH48</accession>
<sequence length="356" mass="40899">MRCFVIFYSSCATFWSDLSSIDWLTHLKLRNPWATDETTLSLLTNFNSETIRFDLGLQCFLTVKTSNVMSLQPVIRYRLILAALLVSGCSATVLAQSDKKTDADKNSVNVKIIERTNAGEVREIERSYHLDGMKDDERDALVNRLVDSIRTKRGNEKGQITIVIDDTRNGNSSTDFRYRQNRNSDRTTNRSDRDITARRPNRVTGPNSSNGPSEFRYYKDGKLQNRYRFDSDSLVDRLKRFEFRWPENFGQRMEESFRNWSWSLDEDVKAPTIRNLQVYPNNPETNQLNVRFTAPVKGDVRIRVTTADGKEVAKKEVKDFSGSYAGQIDVDKKAKGVFFVNVTQNDDGAVKRIVIP</sequence>
<organism evidence="3 4">
    <name type="scientific">Larkinella knui</name>
    <dbReference type="NCBI Taxonomy" id="2025310"/>
    <lineage>
        <taxon>Bacteria</taxon>
        <taxon>Pseudomonadati</taxon>
        <taxon>Bacteroidota</taxon>
        <taxon>Cytophagia</taxon>
        <taxon>Cytophagales</taxon>
        <taxon>Spirosomataceae</taxon>
        <taxon>Larkinella</taxon>
    </lineage>
</organism>
<comment type="caution">
    <text evidence="3">The sequence shown here is derived from an EMBL/GenBank/DDBJ whole genome shotgun (WGS) entry which is preliminary data.</text>
</comment>
<dbReference type="NCBIfam" id="TIGR04183">
    <property type="entry name" value="Por_Secre_tail"/>
    <property type="match status" value="1"/>
</dbReference>
<evidence type="ECO:0000313" key="4">
    <source>
        <dbReference type="Proteomes" id="UP000274271"/>
    </source>
</evidence>
<dbReference type="Proteomes" id="UP000274271">
    <property type="component" value="Unassembled WGS sequence"/>
</dbReference>
<reference evidence="3 4" key="1">
    <citation type="submission" date="2018-11" db="EMBL/GenBank/DDBJ databases">
        <authorList>
            <person name="Zhou Z."/>
            <person name="Wang G."/>
        </authorList>
    </citation>
    <scope>NUCLEOTIDE SEQUENCE [LARGE SCALE GENOMIC DNA]</scope>
    <source>
        <strain evidence="3 4">KCTC42998</strain>
    </source>
</reference>
<name>A0A3P1CH48_9BACT</name>
<feature type="compositionally biased region" description="Basic and acidic residues" evidence="1">
    <location>
        <begin position="176"/>
        <end position="197"/>
    </location>
</feature>
<feature type="domain" description="Secretion system C-terminal sorting" evidence="2">
    <location>
        <begin position="278"/>
        <end position="355"/>
    </location>
</feature>
<evidence type="ECO:0000313" key="3">
    <source>
        <dbReference type="EMBL" id="RRB12652.1"/>
    </source>
</evidence>
<dbReference type="InterPro" id="IPR026444">
    <property type="entry name" value="Secre_tail"/>
</dbReference>